<name>A0A4R8ZBV1_9MICO</name>
<feature type="domain" description="ABC transmembrane type-1" evidence="8">
    <location>
        <begin position="80"/>
        <end position="269"/>
    </location>
</feature>
<dbReference type="OrthoDB" id="2063054at2"/>
<dbReference type="Pfam" id="PF00528">
    <property type="entry name" value="BPD_transp_1"/>
    <property type="match status" value="1"/>
</dbReference>
<feature type="transmembrane region" description="Helical" evidence="7">
    <location>
        <begin position="248"/>
        <end position="269"/>
    </location>
</feature>
<feature type="transmembrane region" description="Helical" evidence="7">
    <location>
        <begin position="148"/>
        <end position="169"/>
    </location>
</feature>
<dbReference type="Gene3D" id="1.10.3720.10">
    <property type="entry name" value="MetI-like"/>
    <property type="match status" value="1"/>
</dbReference>
<reference evidence="9 10" key="1">
    <citation type="submission" date="2019-03" db="EMBL/GenBank/DDBJ databases">
        <title>Genomics of glacier-inhabiting Cryobacterium strains.</title>
        <authorList>
            <person name="Liu Q."/>
            <person name="Xin Y.-H."/>
        </authorList>
    </citation>
    <scope>NUCLEOTIDE SEQUENCE [LARGE SCALE GENOMIC DNA]</scope>
    <source>
        <strain evidence="9 10">TMT1-1</strain>
    </source>
</reference>
<dbReference type="PROSITE" id="PS50928">
    <property type="entry name" value="ABC_TM1"/>
    <property type="match status" value="1"/>
</dbReference>
<keyword evidence="10" id="KW-1185">Reference proteome</keyword>
<evidence type="ECO:0000256" key="6">
    <source>
        <dbReference type="ARBA" id="ARBA00023136"/>
    </source>
</evidence>
<dbReference type="InterPro" id="IPR000515">
    <property type="entry name" value="MetI-like"/>
</dbReference>
<gene>
    <name evidence="9" type="ORF">E3T27_15885</name>
</gene>
<proteinExistence type="inferred from homology"/>
<feature type="transmembrane region" description="Helical" evidence="7">
    <location>
        <begin position="190"/>
        <end position="212"/>
    </location>
</feature>
<evidence type="ECO:0000256" key="5">
    <source>
        <dbReference type="ARBA" id="ARBA00022989"/>
    </source>
</evidence>
<dbReference type="SUPFAM" id="SSF161098">
    <property type="entry name" value="MetI-like"/>
    <property type="match status" value="1"/>
</dbReference>
<dbReference type="RefSeq" id="WP_134573951.1">
    <property type="nucleotide sequence ID" value="NZ_SOGT01000018.1"/>
</dbReference>
<dbReference type="InterPro" id="IPR035906">
    <property type="entry name" value="MetI-like_sf"/>
</dbReference>
<keyword evidence="5 7" id="KW-1133">Transmembrane helix</keyword>
<keyword evidence="3" id="KW-1003">Cell membrane</keyword>
<organism evidence="9 10">
    <name type="scientific">Cryobacterium lyxosi</name>
    <dbReference type="NCBI Taxonomy" id="1259228"/>
    <lineage>
        <taxon>Bacteria</taxon>
        <taxon>Bacillati</taxon>
        <taxon>Actinomycetota</taxon>
        <taxon>Actinomycetes</taxon>
        <taxon>Micrococcales</taxon>
        <taxon>Microbacteriaceae</taxon>
        <taxon>Cryobacterium</taxon>
    </lineage>
</organism>
<evidence type="ECO:0000313" key="10">
    <source>
        <dbReference type="Proteomes" id="UP000298424"/>
    </source>
</evidence>
<comment type="caution">
    <text evidence="9">The sequence shown here is derived from an EMBL/GenBank/DDBJ whole genome shotgun (WGS) entry which is preliminary data.</text>
</comment>
<evidence type="ECO:0000256" key="3">
    <source>
        <dbReference type="ARBA" id="ARBA00022475"/>
    </source>
</evidence>
<dbReference type="PANTHER" id="PTHR43744">
    <property type="entry name" value="ABC TRANSPORTER PERMEASE PROTEIN MG189-RELATED-RELATED"/>
    <property type="match status" value="1"/>
</dbReference>
<sequence length="284" mass="31210">MATQVDTRRRRRMTSVPIHIYAVLFAISFIVVVPLLWMILSSLKADFQIISAPLSPLPEPFTIAAYQRLFTGPEPIAKWFWNSTVVAVAQTALILATASTAGYALARLEFWGKRLIFSAIIATLLVPPVILLIPHYVIIESFGWLDNLLAVIVPGAASAFGVFFLRQFFLGVPKEYEEAARMDGAGELRIFLQIVLPLAKPALATLAVLSFLGSWNEFLWPVYVLLSTENFTLQPGLSLLQSAYAVRYSLILAGAVIASLPVLIIFFFAQRQIIDGVANAGVKG</sequence>
<dbReference type="Proteomes" id="UP000298424">
    <property type="component" value="Unassembled WGS sequence"/>
</dbReference>
<keyword evidence="6 7" id="KW-0472">Membrane</keyword>
<keyword evidence="4 7" id="KW-0812">Transmembrane</keyword>
<evidence type="ECO:0000256" key="7">
    <source>
        <dbReference type="RuleBase" id="RU363032"/>
    </source>
</evidence>
<dbReference type="PANTHER" id="PTHR43744:SF12">
    <property type="entry name" value="ABC TRANSPORTER PERMEASE PROTEIN MG189-RELATED"/>
    <property type="match status" value="1"/>
</dbReference>
<evidence type="ECO:0000259" key="8">
    <source>
        <dbReference type="PROSITE" id="PS50928"/>
    </source>
</evidence>
<evidence type="ECO:0000313" key="9">
    <source>
        <dbReference type="EMBL" id="TFD23162.1"/>
    </source>
</evidence>
<protein>
    <submittedName>
        <fullName evidence="9">Carbohydrate ABC transporter permease</fullName>
    </submittedName>
</protein>
<dbReference type="EMBL" id="SOGT01000018">
    <property type="protein sequence ID" value="TFD23162.1"/>
    <property type="molecule type" value="Genomic_DNA"/>
</dbReference>
<evidence type="ECO:0000256" key="2">
    <source>
        <dbReference type="ARBA" id="ARBA00022448"/>
    </source>
</evidence>
<comment type="similarity">
    <text evidence="7">Belongs to the binding-protein-dependent transport system permease family.</text>
</comment>
<feature type="transmembrane region" description="Helical" evidence="7">
    <location>
        <begin position="115"/>
        <end position="136"/>
    </location>
</feature>
<dbReference type="AlphaFoldDB" id="A0A4R8ZBV1"/>
<evidence type="ECO:0000256" key="1">
    <source>
        <dbReference type="ARBA" id="ARBA00004651"/>
    </source>
</evidence>
<keyword evidence="2 7" id="KW-0813">Transport</keyword>
<dbReference type="GO" id="GO:0005886">
    <property type="term" value="C:plasma membrane"/>
    <property type="evidence" value="ECO:0007669"/>
    <property type="project" value="UniProtKB-SubCell"/>
</dbReference>
<feature type="transmembrane region" description="Helical" evidence="7">
    <location>
        <begin position="79"/>
        <end position="103"/>
    </location>
</feature>
<feature type="transmembrane region" description="Helical" evidence="7">
    <location>
        <begin position="20"/>
        <end position="40"/>
    </location>
</feature>
<accession>A0A4R8ZBV1</accession>
<dbReference type="CDD" id="cd06261">
    <property type="entry name" value="TM_PBP2"/>
    <property type="match status" value="1"/>
</dbReference>
<dbReference type="GO" id="GO:0055085">
    <property type="term" value="P:transmembrane transport"/>
    <property type="evidence" value="ECO:0007669"/>
    <property type="project" value="InterPro"/>
</dbReference>
<comment type="subcellular location">
    <subcellularLocation>
        <location evidence="1 7">Cell membrane</location>
        <topology evidence="1 7">Multi-pass membrane protein</topology>
    </subcellularLocation>
</comment>
<evidence type="ECO:0000256" key="4">
    <source>
        <dbReference type="ARBA" id="ARBA00022692"/>
    </source>
</evidence>